<dbReference type="PROSITE" id="PS51195">
    <property type="entry name" value="Q_MOTIF"/>
    <property type="match status" value="1"/>
</dbReference>
<dbReference type="PANTHER" id="PTHR47959">
    <property type="entry name" value="ATP-DEPENDENT RNA HELICASE RHLE-RELATED"/>
    <property type="match status" value="1"/>
</dbReference>
<dbReference type="STRING" id="264462.Bd1394"/>
<dbReference type="PROSITE" id="PS00039">
    <property type="entry name" value="DEAD_ATP_HELICASE"/>
    <property type="match status" value="1"/>
</dbReference>
<dbReference type="InterPro" id="IPR000629">
    <property type="entry name" value="RNA-helicase_DEAD-box_CS"/>
</dbReference>
<sequence length="505" mass="55204">MPQKSLSGYLNLGSVIFSYFHSGLDFKSPPCYLSVFHFFRGVPVSQNEFSTLPLSPELLTVVQELGFETLTPIQQESIPLLLAGKDIIGQAKTGSGKTAAFSLPILNKINLDQPLLQALILCPTRELASQVVTEIRKLGRRLPGLKVLAMTGGQSGREQADALENGVQIVVGTPGRLADFVGRNRIDLSAVKTVVLDEADKMLDMGFADEIKTVMRDLPGSRQTVLFSATFPESIEHLSRKYQRHAQQVIIEDEEQNLIEQLVYDSEDNDKTNVLMRILQQHPSDSTIIFCNTKNAVAEIAERLNDLGAASGCLHGDMEQRERDRVMAMFRNGSHRILVATDVAARGLDIDNLELVINFDLPLSPEIYVHRIGRTGRAGKTGVAVTIAHPKDTLKLGQFEELTGGKFARPSLGFKNQYGLNKTLKEAPMKTISISGGRKDKLRPGDILGALTGAAGGLTSADVGKIEIQDKISFVAVSAKVADGAMQKLRDGRIKGQKFQVKFVK</sequence>
<dbReference type="eggNOG" id="COG0513">
    <property type="taxonomic scope" value="Bacteria"/>
</dbReference>
<evidence type="ECO:0000256" key="2">
    <source>
        <dbReference type="ARBA" id="ARBA00022801"/>
    </source>
</evidence>
<reference evidence="11 12" key="1">
    <citation type="journal article" date="2004" name="Science">
        <title>A predator unmasked: life cycle of Bdellovibrio bacteriovorus from a genomic perspective.</title>
        <authorList>
            <person name="Rendulic S."/>
            <person name="Jagtap P."/>
            <person name="Rosinus A."/>
            <person name="Eppinger M."/>
            <person name="Baar C."/>
            <person name="Lanz C."/>
            <person name="Keller H."/>
            <person name="Lambert C."/>
            <person name="Evans K.J."/>
            <person name="Goesmann A."/>
            <person name="Meyer F."/>
            <person name="Sockett R.E."/>
            <person name="Schuster S.C."/>
        </authorList>
    </citation>
    <scope>NUCLEOTIDE SEQUENCE [LARGE SCALE GENOMIC DNA]</scope>
    <source>
        <strain evidence="12">ATCC 15356 / DSM 50701 / NCIMB 9529 / HD100</strain>
    </source>
</reference>
<evidence type="ECO:0000313" key="11">
    <source>
        <dbReference type="EMBL" id="CAE79285.1"/>
    </source>
</evidence>
<dbReference type="InterPro" id="IPR044742">
    <property type="entry name" value="DEAD/DEAH_RhlB"/>
</dbReference>
<evidence type="ECO:0000259" key="8">
    <source>
        <dbReference type="PROSITE" id="PS51192"/>
    </source>
</evidence>
<gene>
    <name evidence="11" type="primary">dbpA</name>
    <name evidence="11" type="ordered locus">Bd1394</name>
</gene>
<dbReference type="HOGENOM" id="CLU_003041_21_1_7"/>
<dbReference type="PROSITE" id="PS51194">
    <property type="entry name" value="HELICASE_CTER"/>
    <property type="match status" value="1"/>
</dbReference>
<dbReference type="InterPro" id="IPR011545">
    <property type="entry name" value="DEAD/DEAH_box_helicase_dom"/>
</dbReference>
<feature type="short sequence motif" description="Q motif" evidence="6">
    <location>
        <begin position="47"/>
        <end position="75"/>
    </location>
</feature>
<dbReference type="NCBIfam" id="NF008744">
    <property type="entry name" value="PRK11776.1"/>
    <property type="match status" value="1"/>
</dbReference>
<evidence type="ECO:0000259" key="10">
    <source>
        <dbReference type="PROSITE" id="PS51195"/>
    </source>
</evidence>
<evidence type="ECO:0000256" key="4">
    <source>
        <dbReference type="ARBA" id="ARBA00022840"/>
    </source>
</evidence>
<dbReference type="Proteomes" id="UP000008080">
    <property type="component" value="Chromosome"/>
</dbReference>
<keyword evidence="12" id="KW-1185">Reference proteome</keyword>
<dbReference type="InterPro" id="IPR014001">
    <property type="entry name" value="Helicase_ATP-bd"/>
</dbReference>
<keyword evidence="4 7" id="KW-0067">ATP-binding</keyword>
<comment type="similarity">
    <text evidence="5 7">Belongs to the DEAD box helicase family.</text>
</comment>
<proteinExistence type="inferred from homology"/>
<feature type="domain" description="Helicase C-terminal" evidence="9">
    <location>
        <begin position="258"/>
        <end position="428"/>
    </location>
</feature>
<evidence type="ECO:0000256" key="1">
    <source>
        <dbReference type="ARBA" id="ARBA00022741"/>
    </source>
</evidence>
<dbReference type="InterPro" id="IPR005580">
    <property type="entry name" value="DbpA/CsdA_RNA-bd_dom"/>
</dbReference>
<evidence type="ECO:0000256" key="3">
    <source>
        <dbReference type="ARBA" id="ARBA00022806"/>
    </source>
</evidence>
<dbReference type="Pfam" id="PF03880">
    <property type="entry name" value="DbpA"/>
    <property type="match status" value="1"/>
</dbReference>
<dbReference type="CDD" id="cd12501">
    <property type="entry name" value="RRM_EcDbpA_like"/>
    <property type="match status" value="1"/>
</dbReference>
<dbReference type="AlphaFoldDB" id="Q6MN67"/>
<dbReference type="InterPro" id="IPR012677">
    <property type="entry name" value="Nucleotide-bd_a/b_plait_sf"/>
</dbReference>
<dbReference type="CDD" id="cd00268">
    <property type="entry name" value="DEADc"/>
    <property type="match status" value="1"/>
</dbReference>
<evidence type="ECO:0000256" key="7">
    <source>
        <dbReference type="RuleBase" id="RU000492"/>
    </source>
</evidence>
<protein>
    <submittedName>
        <fullName evidence="11">ATP-dependent RNA helicase</fullName>
    </submittedName>
</protein>
<dbReference type="InterPro" id="IPR027417">
    <property type="entry name" value="P-loop_NTPase"/>
</dbReference>
<evidence type="ECO:0000256" key="6">
    <source>
        <dbReference type="PROSITE-ProRule" id="PRU00552"/>
    </source>
</evidence>
<name>Q6MN67_BDEBA</name>
<dbReference type="InterPro" id="IPR050079">
    <property type="entry name" value="DEAD_box_RNA_helicase"/>
</dbReference>
<feature type="domain" description="Helicase ATP-binding" evidence="8">
    <location>
        <begin position="78"/>
        <end position="249"/>
    </location>
</feature>
<keyword evidence="3 7" id="KW-0347">Helicase</keyword>
<dbReference type="SUPFAM" id="SSF52540">
    <property type="entry name" value="P-loop containing nucleoside triphosphate hydrolases"/>
    <property type="match status" value="1"/>
</dbReference>
<dbReference type="Pfam" id="PF00270">
    <property type="entry name" value="DEAD"/>
    <property type="match status" value="1"/>
</dbReference>
<dbReference type="InterPro" id="IPR001650">
    <property type="entry name" value="Helicase_C-like"/>
</dbReference>
<dbReference type="GO" id="GO:0005829">
    <property type="term" value="C:cytosol"/>
    <property type="evidence" value="ECO:0007669"/>
    <property type="project" value="TreeGrafter"/>
</dbReference>
<evidence type="ECO:0000259" key="9">
    <source>
        <dbReference type="PROSITE" id="PS51194"/>
    </source>
</evidence>
<evidence type="ECO:0000256" key="5">
    <source>
        <dbReference type="ARBA" id="ARBA00038437"/>
    </source>
</evidence>
<keyword evidence="2 7" id="KW-0378">Hydrolase</keyword>
<dbReference type="GO" id="GO:0003676">
    <property type="term" value="F:nucleic acid binding"/>
    <property type="evidence" value="ECO:0007669"/>
    <property type="project" value="InterPro"/>
</dbReference>
<dbReference type="Gene3D" id="3.40.50.300">
    <property type="entry name" value="P-loop containing nucleotide triphosphate hydrolases"/>
    <property type="match status" value="2"/>
</dbReference>
<dbReference type="GO" id="GO:0016787">
    <property type="term" value="F:hydrolase activity"/>
    <property type="evidence" value="ECO:0007669"/>
    <property type="project" value="UniProtKB-KW"/>
</dbReference>
<dbReference type="PANTHER" id="PTHR47959:SF1">
    <property type="entry name" value="ATP-DEPENDENT RNA HELICASE DBPA"/>
    <property type="match status" value="1"/>
</dbReference>
<dbReference type="Gene3D" id="3.30.70.330">
    <property type="match status" value="1"/>
</dbReference>
<dbReference type="KEGG" id="bba:Bd1394"/>
<dbReference type="GO" id="GO:0003724">
    <property type="term" value="F:RNA helicase activity"/>
    <property type="evidence" value="ECO:0007669"/>
    <property type="project" value="InterPro"/>
</dbReference>
<dbReference type="Pfam" id="PF00271">
    <property type="entry name" value="Helicase_C"/>
    <property type="match status" value="1"/>
</dbReference>
<dbReference type="EMBL" id="BX842649">
    <property type="protein sequence ID" value="CAE79285.1"/>
    <property type="molecule type" value="Genomic_DNA"/>
</dbReference>
<dbReference type="GO" id="GO:0005524">
    <property type="term" value="F:ATP binding"/>
    <property type="evidence" value="ECO:0007669"/>
    <property type="project" value="UniProtKB-KW"/>
</dbReference>
<dbReference type="InterPro" id="IPR014014">
    <property type="entry name" value="RNA_helicase_DEAD_Q_motif"/>
</dbReference>
<dbReference type="SMART" id="SM00490">
    <property type="entry name" value="HELICc"/>
    <property type="match status" value="1"/>
</dbReference>
<feature type="domain" description="DEAD-box RNA helicase Q" evidence="10">
    <location>
        <begin position="47"/>
        <end position="75"/>
    </location>
</feature>
<evidence type="ECO:0000313" key="12">
    <source>
        <dbReference type="Proteomes" id="UP000008080"/>
    </source>
</evidence>
<dbReference type="PROSITE" id="PS51192">
    <property type="entry name" value="HELICASE_ATP_BIND_1"/>
    <property type="match status" value="1"/>
</dbReference>
<organism evidence="11 12">
    <name type="scientific">Bdellovibrio bacteriovorus (strain ATCC 15356 / DSM 50701 / NCIMB 9529 / HD100)</name>
    <dbReference type="NCBI Taxonomy" id="264462"/>
    <lineage>
        <taxon>Bacteria</taxon>
        <taxon>Pseudomonadati</taxon>
        <taxon>Bdellovibrionota</taxon>
        <taxon>Bdellovibrionia</taxon>
        <taxon>Bdellovibrionales</taxon>
        <taxon>Pseudobdellovibrionaceae</taxon>
        <taxon>Bdellovibrio</taxon>
    </lineage>
</organism>
<dbReference type="SMART" id="SM00487">
    <property type="entry name" value="DEXDc"/>
    <property type="match status" value="1"/>
</dbReference>
<keyword evidence="1 7" id="KW-0547">Nucleotide-binding</keyword>
<accession>Q6MN67</accession>
<dbReference type="CDD" id="cd18787">
    <property type="entry name" value="SF2_C_DEAD"/>
    <property type="match status" value="1"/>
</dbReference>